<dbReference type="PROSITE" id="PS00259">
    <property type="entry name" value="GASTRIN"/>
    <property type="match status" value="1"/>
</dbReference>
<dbReference type="PANTHER" id="PTHR19309">
    <property type="entry name" value="GASTRIN"/>
    <property type="match status" value="1"/>
</dbReference>
<dbReference type="PANTHER" id="PTHR19309:SF0">
    <property type="entry name" value="GASTRIN"/>
    <property type="match status" value="1"/>
</dbReference>
<evidence type="ECO:0000256" key="11">
    <source>
        <dbReference type="SAM" id="MobiDB-lite"/>
    </source>
</evidence>
<dbReference type="Pfam" id="PF00918">
    <property type="entry name" value="Gastrin"/>
    <property type="match status" value="1"/>
</dbReference>
<feature type="domain" description="Gastrin/cholecystokinin peptide hormone" evidence="13">
    <location>
        <begin position="79"/>
        <end position="93"/>
    </location>
</feature>
<dbReference type="Proteomes" id="UP000694398">
    <property type="component" value="Unassembled WGS sequence"/>
</dbReference>
<reference evidence="14" key="2">
    <citation type="submission" date="2025-09" db="UniProtKB">
        <authorList>
            <consortium name="Ensembl"/>
        </authorList>
    </citation>
    <scope>IDENTIFICATION</scope>
</reference>
<dbReference type="GeneID" id="102025645"/>
<evidence type="ECO:0000313" key="14">
    <source>
        <dbReference type="Ensembl" id="ENSCLAP00000023408.1"/>
    </source>
</evidence>
<evidence type="ECO:0000259" key="13">
    <source>
        <dbReference type="Pfam" id="PF00918"/>
    </source>
</evidence>
<evidence type="ECO:0000313" key="15">
    <source>
        <dbReference type="Proteomes" id="UP000694398"/>
    </source>
</evidence>
<accession>A0A8C2YU33</accession>
<dbReference type="GO" id="GO:0032094">
    <property type="term" value="P:response to food"/>
    <property type="evidence" value="ECO:0007669"/>
    <property type="project" value="TreeGrafter"/>
</dbReference>
<dbReference type="GO" id="GO:0005615">
    <property type="term" value="C:extracellular space"/>
    <property type="evidence" value="ECO:0007669"/>
    <property type="project" value="TreeGrafter"/>
</dbReference>
<dbReference type="GO" id="GO:0005179">
    <property type="term" value="F:hormone activity"/>
    <property type="evidence" value="ECO:0007669"/>
    <property type="project" value="UniProtKB-KW"/>
</dbReference>
<feature type="signal peptide" evidence="12">
    <location>
        <begin position="1"/>
        <end position="21"/>
    </location>
</feature>
<evidence type="ECO:0000256" key="4">
    <source>
        <dbReference type="ARBA" id="ARBA00018558"/>
    </source>
</evidence>
<evidence type="ECO:0000256" key="8">
    <source>
        <dbReference type="ARBA" id="ARBA00022729"/>
    </source>
</evidence>
<evidence type="ECO:0000256" key="12">
    <source>
        <dbReference type="SAM" id="SignalP"/>
    </source>
</evidence>
<comment type="function">
    <text evidence="1">Gastrin stimulates the stomach mucosa to produce and secrete hydrochloric acid and the pancreas to secrete its digestive enzymes. It also stimulates smooth muscle contraction and increases blood circulation and water secretion in the stomach and intestine.</text>
</comment>
<dbReference type="OrthoDB" id="9924917at2759"/>
<keyword evidence="5" id="KW-0964">Secreted</keyword>
<evidence type="ECO:0000256" key="5">
    <source>
        <dbReference type="ARBA" id="ARBA00022525"/>
    </source>
</evidence>
<keyword evidence="15" id="KW-1185">Reference proteome</keyword>
<dbReference type="SMART" id="SM00029">
    <property type="entry name" value="GASTRIN"/>
    <property type="match status" value="1"/>
</dbReference>
<dbReference type="RefSeq" id="XP_005394682.1">
    <property type="nucleotide sequence ID" value="XM_005394625.2"/>
</dbReference>
<evidence type="ECO:0000256" key="9">
    <source>
        <dbReference type="ARBA" id="ARBA00022815"/>
    </source>
</evidence>
<keyword evidence="9" id="KW-0027">Amidation</keyword>
<evidence type="ECO:0000256" key="2">
    <source>
        <dbReference type="ARBA" id="ARBA00004613"/>
    </source>
</evidence>
<dbReference type="InterPro" id="IPR013152">
    <property type="entry name" value="Gastrin/cholecystokinin_CS"/>
</dbReference>
<dbReference type="GO" id="GO:0007186">
    <property type="term" value="P:G protein-coupled receptor signaling pathway"/>
    <property type="evidence" value="ECO:0007669"/>
    <property type="project" value="TreeGrafter"/>
</dbReference>
<evidence type="ECO:0000256" key="1">
    <source>
        <dbReference type="ARBA" id="ARBA00003187"/>
    </source>
</evidence>
<comment type="similarity">
    <text evidence="3 10">Belongs to the gastrin/cholecystokinin family.</text>
</comment>
<protein>
    <recommendedName>
        <fullName evidence="4">Gastrin</fullName>
    </recommendedName>
</protein>
<evidence type="ECO:0000256" key="3">
    <source>
        <dbReference type="ARBA" id="ARBA00006273"/>
    </source>
</evidence>
<name>A0A8C2YU33_CHILA</name>
<dbReference type="Ensembl" id="ENSCLAT00000023629.1">
    <property type="protein sequence ID" value="ENSCLAP00000023408.1"/>
    <property type="gene ID" value="ENSCLAG00000016052.1"/>
</dbReference>
<dbReference type="InterPro" id="IPR039236">
    <property type="entry name" value="GAST"/>
</dbReference>
<keyword evidence="6" id="KW-0165">Cleavage on pair of basic residues</keyword>
<dbReference type="AlphaFoldDB" id="A0A8C2YU33"/>
<keyword evidence="7" id="KW-0372">Hormone</keyword>
<dbReference type="InterPro" id="IPR001651">
    <property type="entry name" value="Gastrin/CCK"/>
</dbReference>
<dbReference type="GeneTree" id="ENSGT00390000014792"/>
<comment type="subcellular location">
    <subcellularLocation>
        <location evidence="2 10">Secreted</location>
    </subcellularLocation>
</comment>
<dbReference type="CTD" id="2520"/>
<dbReference type="OMA" id="WKPRSQL"/>
<evidence type="ECO:0000256" key="10">
    <source>
        <dbReference type="RuleBase" id="RU004362"/>
    </source>
</evidence>
<proteinExistence type="inferred from homology"/>
<sequence>MPRLYACTLAVMLALAALSEASWRPRSQPQDGPLDLETGRGLPGLASAHRRQLEPQGPPHLGTDLSKKQGPWAEEEAAYGWMDFGRRSAEDPDQRP</sequence>
<feature type="region of interest" description="Disordered" evidence="11">
    <location>
        <begin position="20"/>
        <end position="72"/>
    </location>
</feature>
<feature type="chain" id="PRO_5034312905" description="Gastrin" evidence="12">
    <location>
        <begin position="22"/>
        <end position="96"/>
    </location>
</feature>
<gene>
    <name evidence="14" type="primary">GAST</name>
</gene>
<evidence type="ECO:0000256" key="6">
    <source>
        <dbReference type="ARBA" id="ARBA00022685"/>
    </source>
</evidence>
<reference evidence="14" key="1">
    <citation type="submission" date="2025-08" db="UniProtKB">
        <authorList>
            <consortium name="Ensembl"/>
        </authorList>
    </citation>
    <scope>IDENTIFICATION</scope>
</reference>
<evidence type="ECO:0000256" key="7">
    <source>
        <dbReference type="ARBA" id="ARBA00022702"/>
    </source>
</evidence>
<keyword evidence="8 12" id="KW-0732">Signal</keyword>
<organism evidence="14 15">
    <name type="scientific">Chinchilla lanigera</name>
    <name type="common">Long-tailed chinchilla</name>
    <name type="synonym">Chinchilla villidera</name>
    <dbReference type="NCBI Taxonomy" id="34839"/>
    <lineage>
        <taxon>Eukaryota</taxon>
        <taxon>Metazoa</taxon>
        <taxon>Chordata</taxon>
        <taxon>Craniata</taxon>
        <taxon>Vertebrata</taxon>
        <taxon>Euteleostomi</taxon>
        <taxon>Mammalia</taxon>
        <taxon>Eutheria</taxon>
        <taxon>Euarchontoglires</taxon>
        <taxon>Glires</taxon>
        <taxon>Rodentia</taxon>
        <taxon>Hystricomorpha</taxon>
        <taxon>Chinchillidae</taxon>
        <taxon>Chinchilla</taxon>
    </lineage>
</organism>